<feature type="signal peptide" evidence="1">
    <location>
        <begin position="1"/>
        <end position="19"/>
    </location>
</feature>
<dbReference type="OrthoDB" id="9815328at2"/>
<reference evidence="2" key="1">
    <citation type="submission" date="2021-02" db="EMBL/GenBank/DDBJ databases">
        <title>Strain Y2R2, a novel species of the genus Halomonas.</title>
        <authorList>
            <person name="Huang H."/>
        </authorList>
    </citation>
    <scope>NUCLEOTIDE SEQUENCE</scope>
    <source>
        <strain evidence="2">Y2R2</strain>
    </source>
</reference>
<protein>
    <recommendedName>
        <fullName evidence="4">Lipoprotein</fullName>
    </recommendedName>
</protein>
<dbReference type="AlphaFoldDB" id="A0A5C1NIT7"/>
<dbReference type="KEGG" id="hbh:E4T21_14785"/>
<evidence type="ECO:0008006" key="4">
    <source>
        <dbReference type="Google" id="ProtNLM"/>
    </source>
</evidence>
<dbReference type="PROSITE" id="PS51257">
    <property type="entry name" value="PROKAR_LIPOPROTEIN"/>
    <property type="match status" value="1"/>
</dbReference>
<dbReference type="EMBL" id="CP038437">
    <property type="protein sequence ID" value="QEM82671.1"/>
    <property type="molecule type" value="Genomic_DNA"/>
</dbReference>
<evidence type="ECO:0000313" key="2">
    <source>
        <dbReference type="EMBL" id="QEM82671.1"/>
    </source>
</evidence>
<keyword evidence="1" id="KW-0732">Signal</keyword>
<feature type="chain" id="PRO_5023099602" description="Lipoprotein" evidence="1">
    <location>
        <begin position="20"/>
        <end position="131"/>
    </location>
</feature>
<organism evidence="2 3">
    <name type="scientific">Halomonas binhaiensis</name>
    <dbReference type="NCBI Taxonomy" id="2562282"/>
    <lineage>
        <taxon>Bacteria</taxon>
        <taxon>Pseudomonadati</taxon>
        <taxon>Pseudomonadota</taxon>
        <taxon>Gammaproteobacteria</taxon>
        <taxon>Oceanospirillales</taxon>
        <taxon>Halomonadaceae</taxon>
        <taxon>Halomonas</taxon>
    </lineage>
</organism>
<keyword evidence="3" id="KW-1185">Reference proteome</keyword>
<proteinExistence type="predicted"/>
<name>A0A5C1NIT7_9GAMM</name>
<dbReference type="RefSeq" id="WP_149285795.1">
    <property type="nucleotide sequence ID" value="NZ_CP038437.2"/>
</dbReference>
<evidence type="ECO:0000313" key="3">
    <source>
        <dbReference type="Proteomes" id="UP000324285"/>
    </source>
</evidence>
<evidence type="ECO:0000256" key="1">
    <source>
        <dbReference type="SAM" id="SignalP"/>
    </source>
</evidence>
<dbReference type="Proteomes" id="UP000324285">
    <property type="component" value="Chromosome"/>
</dbReference>
<gene>
    <name evidence="2" type="ORF">E4T21_14785</name>
</gene>
<accession>A0A5C1NIT7</accession>
<sequence>MKHIILTALLLATVSGLSACTTTQPIQDVEKQMVTSSASQDEVRQAIVDAATSLGWVISDDYDNEITAVIDIRTHQATVSIPYSSHDYSILYKNSINLDHRGDKIHRNYNHWVANLDREIRRNLNIAKTDL</sequence>